<sequence>SSCNDLDHCRTKWSIIWSCLTTLFLCTWTAIHPNVPDIHDRAWLSLCRRLRFTVLLLYAPETVIFFALRHRNAAARLAEQYHGTGWTRTHGFFAIMGGYMLYDENDIPVRTLRVRNLNDDTLYFPNMTQDEIEDRSKGDMLSKGLVLFQTTWFVLQCIGRGVGRLPTTELEITTLAFTVANIGTYVFWWDKPLNVLRPVRVYKKSYRPNHKREEREKSHTPLSLYYPVCGEIIERSFKLLEATINSFHNEEQNVSYFNSASETKIPAFYFGDDDTPENSHSLFSVLIGAGNSIIVSMLGITTVLGAFHFIAWSFDFPTHTEQILWRISSIAMISSPMILASFYKRTILKLVGFGLFYVYCNCRVFLLIESFVSLRSLPAGAYQTVEWTTFIPHI</sequence>
<evidence type="ECO:0000313" key="3">
    <source>
        <dbReference type="Proteomes" id="UP000030671"/>
    </source>
</evidence>
<dbReference type="EMBL" id="KI925459">
    <property type="protein sequence ID" value="ETW80371.1"/>
    <property type="molecule type" value="Genomic_DNA"/>
</dbReference>
<dbReference type="InParanoid" id="W4K5R0"/>
<evidence type="ECO:0000256" key="1">
    <source>
        <dbReference type="SAM" id="Phobius"/>
    </source>
</evidence>
<accession>W4K5R0</accession>
<name>W4K5R0_HETIT</name>
<dbReference type="eggNOG" id="ENOG502SI8N">
    <property type="taxonomic scope" value="Eukaryota"/>
</dbReference>
<dbReference type="OrthoDB" id="9451547at2759"/>
<dbReference type="AlphaFoldDB" id="W4K5R0"/>
<gene>
    <name evidence="2" type="ORF">HETIRDRAFT_228189</name>
</gene>
<protein>
    <submittedName>
        <fullName evidence="2">Uncharacterized protein</fullName>
    </submittedName>
</protein>
<dbReference type="PANTHER" id="PTHR35043:SF7">
    <property type="entry name" value="TRANSCRIPTION FACTOR DOMAIN-CONTAINING PROTEIN"/>
    <property type="match status" value="1"/>
</dbReference>
<keyword evidence="3" id="KW-1185">Reference proteome</keyword>
<evidence type="ECO:0000313" key="2">
    <source>
        <dbReference type="EMBL" id="ETW80371.1"/>
    </source>
</evidence>
<feature type="transmembrane region" description="Helical" evidence="1">
    <location>
        <begin position="285"/>
        <end position="311"/>
    </location>
</feature>
<keyword evidence="1" id="KW-1133">Transmembrane helix</keyword>
<dbReference type="RefSeq" id="XP_009547131.1">
    <property type="nucleotide sequence ID" value="XM_009548836.2"/>
</dbReference>
<proteinExistence type="predicted"/>
<feature type="transmembrane region" description="Helical" evidence="1">
    <location>
        <begin position="323"/>
        <end position="343"/>
    </location>
</feature>
<feature type="transmembrane region" description="Helical" evidence="1">
    <location>
        <begin position="12"/>
        <end position="31"/>
    </location>
</feature>
<keyword evidence="1" id="KW-0812">Transmembrane</keyword>
<feature type="transmembrane region" description="Helical" evidence="1">
    <location>
        <begin position="51"/>
        <end position="68"/>
    </location>
</feature>
<dbReference type="GeneID" id="20668700"/>
<feature type="non-terminal residue" evidence="2">
    <location>
        <position position="1"/>
    </location>
</feature>
<dbReference type="Proteomes" id="UP000030671">
    <property type="component" value="Unassembled WGS sequence"/>
</dbReference>
<reference evidence="2 3" key="1">
    <citation type="journal article" date="2012" name="New Phytol.">
        <title>Insight into trade-off between wood decay and parasitism from the genome of a fungal forest pathogen.</title>
        <authorList>
            <person name="Olson A."/>
            <person name="Aerts A."/>
            <person name="Asiegbu F."/>
            <person name="Belbahri L."/>
            <person name="Bouzid O."/>
            <person name="Broberg A."/>
            <person name="Canback B."/>
            <person name="Coutinho P.M."/>
            <person name="Cullen D."/>
            <person name="Dalman K."/>
            <person name="Deflorio G."/>
            <person name="van Diepen L.T."/>
            <person name="Dunand C."/>
            <person name="Duplessis S."/>
            <person name="Durling M."/>
            <person name="Gonthier P."/>
            <person name="Grimwood J."/>
            <person name="Fossdal C.G."/>
            <person name="Hansson D."/>
            <person name="Henrissat B."/>
            <person name="Hietala A."/>
            <person name="Himmelstrand K."/>
            <person name="Hoffmeister D."/>
            <person name="Hogberg N."/>
            <person name="James T.Y."/>
            <person name="Karlsson M."/>
            <person name="Kohler A."/>
            <person name="Kues U."/>
            <person name="Lee Y.H."/>
            <person name="Lin Y.C."/>
            <person name="Lind M."/>
            <person name="Lindquist E."/>
            <person name="Lombard V."/>
            <person name="Lucas S."/>
            <person name="Lunden K."/>
            <person name="Morin E."/>
            <person name="Murat C."/>
            <person name="Park J."/>
            <person name="Raffaello T."/>
            <person name="Rouze P."/>
            <person name="Salamov A."/>
            <person name="Schmutz J."/>
            <person name="Solheim H."/>
            <person name="Stahlberg J."/>
            <person name="Velez H."/>
            <person name="de Vries R.P."/>
            <person name="Wiebenga A."/>
            <person name="Woodward S."/>
            <person name="Yakovlev I."/>
            <person name="Garbelotto M."/>
            <person name="Martin F."/>
            <person name="Grigoriev I.V."/>
            <person name="Stenlid J."/>
        </authorList>
    </citation>
    <scope>NUCLEOTIDE SEQUENCE [LARGE SCALE GENOMIC DNA]</scope>
    <source>
        <strain evidence="2 3">TC 32-1</strain>
    </source>
</reference>
<dbReference type="PANTHER" id="PTHR35043">
    <property type="entry name" value="TRANSCRIPTION FACTOR DOMAIN-CONTAINING PROTEIN"/>
    <property type="match status" value="1"/>
</dbReference>
<keyword evidence="1" id="KW-0472">Membrane</keyword>
<organism evidence="2 3">
    <name type="scientific">Heterobasidion irregulare (strain TC 32-1)</name>
    <dbReference type="NCBI Taxonomy" id="747525"/>
    <lineage>
        <taxon>Eukaryota</taxon>
        <taxon>Fungi</taxon>
        <taxon>Dikarya</taxon>
        <taxon>Basidiomycota</taxon>
        <taxon>Agaricomycotina</taxon>
        <taxon>Agaricomycetes</taxon>
        <taxon>Russulales</taxon>
        <taxon>Bondarzewiaceae</taxon>
        <taxon>Heterobasidion</taxon>
        <taxon>Heterobasidion annosum species complex</taxon>
    </lineage>
</organism>
<feature type="transmembrane region" description="Helical" evidence="1">
    <location>
        <begin position="350"/>
        <end position="368"/>
    </location>
</feature>
<dbReference type="HOGENOM" id="CLU_022883_6_1_1"/>
<dbReference type="KEGG" id="hir:HETIRDRAFT_228189"/>
<feature type="non-terminal residue" evidence="2">
    <location>
        <position position="394"/>
    </location>
</feature>